<dbReference type="Proteomes" id="UP000326950">
    <property type="component" value="Unassembled WGS sequence"/>
</dbReference>
<feature type="region of interest" description="Disordered" evidence="9">
    <location>
        <begin position="113"/>
        <end position="147"/>
    </location>
</feature>
<dbReference type="SUPFAM" id="SSF57701">
    <property type="entry name" value="Zn2/Cys6 DNA-binding domain"/>
    <property type="match status" value="1"/>
</dbReference>
<keyword evidence="6" id="KW-0804">Transcription</keyword>
<evidence type="ECO:0000256" key="1">
    <source>
        <dbReference type="ARBA" id="ARBA00022723"/>
    </source>
</evidence>
<dbReference type="GO" id="GO:0009893">
    <property type="term" value="P:positive regulation of metabolic process"/>
    <property type="evidence" value="ECO:0007669"/>
    <property type="project" value="UniProtKB-ARBA"/>
</dbReference>
<evidence type="ECO:0000313" key="13">
    <source>
        <dbReference type="Proteomes" id="UP000326950"/>
    </source>
</evidence>
<keyword evidence="4" id="KW-0805">Transcription regulation</keyword>
<dbReference type="FunFam" id="3.30.160.60:FF:002343">
    <property type="entry name" value="Zinc finger protein 33A"/>
    <property type="match status" value="1"/>
</dbReference>
<keyword evidence="2 8" id="KW-0863">Zinc-finger</keyword>
<dbReference type="Gene3D" id="4.10.240.10">
    <property type="entry name" value="Zn(2)-C6 fungal-type DNA-binding domain"/>
    <property type="match status" value="1"/>
</dbReference>
<keyword evidence="1" id="KW-0479">Metal-binding</keyword>
<dbReference type="InterPro" id="IPR013087">
    <property type="entry name" value="Znf_C2H2_type"/>
</dbReference>
<organism evidence="12 13">
    <name type="scientific">Aspergillus tamarii</name>
    <dbReference type="NCBI Taxonomy" id="41984"/>
    <lineage>
        <taxon>Eukaryota</taxon>
        <taxon>Fungi</taxon>
        <taxon>Dikarya</taxon>
        <taxon>Ascomycota</taxon>
        <taxon>Pezizomycotina</taxon>
        <taxon>Eurotiomycetes</taxon>
        <taxon>Eurotiomycetidae</taxon>
        <taxon>Eurotiales</taxon>
        <taxon>Aspergillaceae</taxon>
        <taxon>Aspergillus</taxon>
        <taxon>Aspergillus subgen. Circumdati</taxon>
    </lineage>
</organism>
<dbReference type="InterPro" id="IPR036236">
    <property type="entry name" value="Znf_C2H2_sf"/>
</dbReference>
<reference evidence="12 13" key="1">
    <citation type="submission" date="2019-04" db="EMBL/GenBank/DDBJ databases">
        <title>Friends and foes A comparative genomics study of 23 Aspergillus species from section Flavi.</title>
        <authorList>
            <consortium name="DOE Joint Genome Institute"/>
            <person name="Kjaerbolling I."/>
            <person name="Vesth T."/>
            <person name="Frisvad J.C."/>
            <person name="Nybo J.L."/>
            <person name="Theobald S."/>
            <person name="Kildgaard S."/>
            <person name="Isbrandt T."/>
            <person name="Kuo A."/>
            <person name="Sato A."/>
            <person name="Lyhne E.K."/>
            <person name="Kogle M.E."/>
            <person name="Wiebenga A."/>
            <person name="Kun R.S."/>
            <person name="Lubbers R.J."/>
            <person name="Makela M.R."/>
            <person name="Barry K."/>
            <person name="Chovatia M."/>
            <person name="Clum A."/>
            <person name="Daum C."/>
            <person name="Haridas S."/>
            <person name="He G."/>
            <person name="LaButti K."/>
            <person name="Lipzen A."/>
            <person name="Mondo S."/>
            <person name="Riley R."/>
            <person name="Salamov A."/>
            <person name="Simmons B.A."/>
            <person name="Magnuson J.K."/>
            <person name="Henrissat B."/>
            <person name="Mortensen U.H."/>
            <person name="Larsen T.O."/>
            <person name="Devries R.P."/>
            <person name="Grigoriev I.V."/>
            <person name="Machida M."/>
            <person name="Baker S.E."/>
            <person name="Andersen M.R."/>
        </authorList>
    </citation>
    <scope>NUCLEOTIDE SEQUENCE [LARGE SCALE GENOMIC DNA]</scope>
    <source>
        <strain evidence="12 13">CBS 117626</strain>
    </source>
</reference>
<evidence type="ECO:0000256" key="2">
    <source>
        <dbReference type="ARBA" id="ARBA00022771"/>
    </source>
</evidence>
<dbReference type="PROSITE" id="PS00028">
    <property type="entry name" value="ZINC_FINGER_C2H2_1"/>
    <property type="match status" value="1"/>
</dbReference>
<name>A0A5N6V2R7_ASPTM</name>
<evidence type="ECO:0000259" key="10">
    <source>
        <dbReference type="PROSITE" id="PS50048"/>
    </source>
</evidence>
<evidence type="ECO:0000256" key="4">
    <source>
        <dbReference type="ARBA" id="ARBA00023015"/>
    </source>
</evidence>
<evidence type="ECO:0000313" key="12">
    <source>
        <dbReference type="EMBL" id="KAE8165236.1"/>
    </source>
</evidence>
<dbReference type="SMART" id="SM00066">
    <property type="entry name" value="GAL4"/>
    <property type="match status" value="1"/>
</dbReference>
<evidence type="ECO:0000256" key="3">
    <source>
        <dbReference type="ARBA" id="ARBA00022833"/>
    </source>
</evidence>
<dbReference type="GO" id="GO:0003677">
    <property type="term" value="F:DNA binding"/>
    <property type="evidence" value="ECO:0007669"/>
    <property type="project" value="UniProtKB-KW"/>
</dbReference>
<evidence type="ECO:0000256" key="6">
    <source>
        <dbReference type="ARBA" id="ARBA00023163"/>
    </source>
</evidence>
<keyword evidence="5" id="KW-0238">DNA-binding</keyword>
<evidence type="ECO:0000256" key="7">
    <source>
        <dbReference type="ARBA" id="ARBA00023242"/>
    </source>
</evidence>
<keyword evidence="7" id="KW-0539">Nucleus</keyword>
<feature type="domain" description="Zn(2)-C6 fungal-type" evidence="10">
    <location>
        <begin position="82"/>
        <end position="109"/>
    </location>
</feature>
<dbReference type="CDD" id="cd00067">
    <property type="entry name" value="GAL4"/>
    <property type="match status" value="1"/>
</dbReference>
<keyword evidence="13" id="KW-1185">Reference proteome</keyword>
<keyword evidence="3" id="KW-0862">Zinc</keyword>
<dbReference type="GO" id="GO:0008270">
    <property type="term" value="F:zinc ion binding"/>
    <property type="evidence" value="ECO:0007669"/>
    <property type="project" value="UniProtKB-KW"/>
</dbReference>
<dbReference type="PANTHER" id="PTHR47660:SF2">
    <property type="entry name" value="TRANSCRIPTION FACTOR WITH C2H2 AND ZN(2)-CYS(6) DNA BINDING DOMAIN (EUROFUNG)"/>
    <property type="match status" value="1"/>
</dbReference>
<dbReference type="SMART" id="SM00355">
    <property type="entry name" value="ZnF_C2H2"/>
    <property type="match status" value="2"/>
</dbReference>
<accession>A0A5N6V2R7</accession>
<dbReference type="InterPro" id="IPR007219">
    <property type="entry name" value="XnlR_reg_dom"/>
</dbReference>
<dbReference type="Pfam" id="PF04082">
    <property type="entry name" value="Fungal_trans"/>
    <property type="match status" value="1"/>
</dbReference>
<dbReference type="InterPro" id="IPR001138">
    <property type="entry name" value="Zn2Cys6_DnaBD"/>
</dbReference>
<dbReference type="CDD" id="cd12148">
    <property type="entry name" value="fungal_TF_MHR"/>
    <property type="match status" value="1"/>
</dbReference>
<dbReference type="PROSITE" id="PS00463">
    <property type="entry name" value="ZN2_CY6_FUNGAL_1"/>
    <property type="match status" value="1"/>
</dbReference>
<dbReference type="PROSITE" id="PS50157">
    <property type="entry name" value="ZINC_FINGER_C2H2_2"/>
    <property type="match status" value="2"/>
</dbReference>
<dbReference type="Pfam" id="PF00172">
    <property type="entry name" value="Zn_clus"/>
    <property type="match status" value="1"/>
</dbReference>
<dbReference type="Gene3D" id="3.30.160.60">
    <property type="entry name" value="Classic Zinc Finger"/>
    <property type="match status" value="2"/>
</dbReference>
<gene>
    <name evidence="12" type="ORF">BDV40DRAFT_309677</name>
</gene>
<dbReference type="PANTHER" id="PTHR47660">
    <property type="entry name" value="TRANSCRIPTION FACTOR WITH C2H2 AND ZN(2)-CYS(6) DNA BINDING DOMAIN (EUROFUNG)-RELATED-RELATED"/>
    <property type="match status" value="1"/>
</dbReference>
<dbReference type="InterPro" id="IPR036864">
    <property type="entry name" value="Zn2-C6_fun-type_DNA-bd_sf"/>
</dbReference>
<proteinExistence type="predicted"/>
<evidence type="ECO:0000259" key="11">
    <source>
        <dbReference type="PROSITE" id="PS50157"/>
    </source>
</evidence>
<sequence length="869" mass="97412">MTGYIRAAAWTSLTCPRCRRQFSRGEHLTRHLRSHANERPYQCGSCGKAFNRCDLLNRHRRINCLTVTRDRAKHPRSRGRSACDSCAKAKLRCSSSVPCSRCLKKGIPCERRTLERSSNPTEAAEAFPENVAHPHPTTSHQKQQHQDTDYRDLIPDLFTFTAPQTPAIPGTHNGYNPVFDWAFQNCTLPQALRMDFLDLPALPANTGNIGLQSISEEENGTVGQVDGDGFANYPPRIEEGLPGLDLASTSDSWNKYKSSGMIQTNLWNKTRPPGLMQPQGNPDKVWDTMGGSQRIERSLLNLLRLEDILAMEDYGHVATVGQEQMDELASFIAMNQDRHTLSCPPHYRELLNKAEVINAFVQLYFEHFHPTFPFLHRATFTGSKVPPLLLLATATVGSRFSKIPQAHTLSTVLGDILRKAIDDLLEDNIDQTIQIPFAQSAVLNQIQMAYHGSKRLALKAQFQRAMLVTVCRGINSKIRREDMLASLPKGNSSRDLIVSRWIDRELSRRLTYGIWLLDCQFSLNAGVQTMMSLDDLEPCLPCQEATWDLDMASLPEKLMDPNDSPRTLRLEDALDTSKVAAIIVLQNPGLFARSIIMMAIFYQWQIATSVNRYILQGSDERDETGSSLDAEFMGESLTPGLRAITSVPLVSALQRAQWRTVASETIRCICKNIDTWRESESSQLLKLHHHISILVNVPLTPLCDYVGWMSTKACMAEARESLCSWIRADVQDARRTVMHAIGLFCLIRKRKLAGHSENHHLFLAFLVIWTFFSLDPLARPAEVPSDVPGCTVDWDGQVDSDAHEMWIRASGHPPLRLAGVGDLGEVSNLRRVLVETHCVLLSNQMWGINQLFANVLEGLISRGSAMSVA</sequence>
<feature type="domain" description="C2H2-type" evidence="11">
    <location>
        <begin position="41"/>
        <end position="72"/>
    </location>
</feature>
<evidence type="ECO:0000256" key="5">
    <source>
        <dbReference type="ARBA" id="ARBA00023125"/>
    </source>
</evidence>
<dbReference type="EMBL" id="ML738602">
    <property type="protein sequence ID" value="KAE8165236.1"/>
    <property type="molecule type" value="Genomic_DNA"/>
</dbReference>
<dbReference type="OrthoDB" id="1405595at2759"/>
<protein>
    <submittedName>
        <fullName evidence="12">Fungal-specific transcription factor domain-containing protein</fullName>
    </submittedName>
</protein>
<dbReference type="Pfam" id="PF00096">
    <property type="entry name" value="zf-C2H2"/>
    <property type="match status" value="2"/>
</dbReference>
<feature type="domain" description="C2H2-type" evidence="11">
    <location>
        <begin position="13"/>
        <end position="40"/>
    </location>
</feature>
<dbReference type="SUPFAM" id="SSF57667">
    <property type="entry name" value="beta-beta-alpha zinc fingers"/>
    <property type="match status" value="1"/>
</dbReference>
<evidence type="ECO:0000256" key="9">
    <source>
        <dbReference type="SAM" id="MobiDB-lite"/>
    </source>
</evidence>
<dbReference type="PROSITE" id="PS50048">
    <property type="entry name" value="ZN2_CY6_FUNGAL_2"/>
    <property type="match status" value="1"/>
</dbReference>
<dbReference type="AlphaFoldDB" id="A0A5N6V2R7"/>
<dbReference type="GO" id="GO:0006351">
    <property type="term" value="P:DNA-templated transcription"/>
    <property type="evidence" value="ECO:0007669"/>
    <property type="project" value="InterPro"/>
</dbReference>
<evidence type="ECO:0000256" key="8">
    <source>
        <dbReference type="PROSITE-ProRule" id="PRU00042"/>
    </source>
</evidence>
<dbReference type="GO" id="GO:0000981">
    <property type="term" value="F:DNA-binding transcription factor activity, RNA polymerase II-specific"/>
    <property type="evidence" value="ECO:0007669"/>
    <property type="project" value="InterPro"/>
</dbReference>